<organism evidence="4">
    <name type="scientific">Rodentolepis nana</name>
    <name type="common">Dwarf tapeworm</name>
    <name type="synonym">Hymenolepis nana</name>
    <dbReference type="NCBI Taxonomy" id="102285"/>
    <lineage>
        <taxon>Eukaryota</taxon>
        <taxon>Metazoa</taxon>
        <taxon>Spiralia</taxon>
        <taxon>Lophotrochozoa</taxon>
        <taxon>Platyhelminthes</taxon>
        <taxon>Cestoda</taxon>
        <taxon>Eucestoda</taxon>
        <taxon>Cyclophyllidea</taxon>
        <taxon>Hymenolepididae</taxon>
        <taxon>Rodentolepis</taxon>
    </lineage>
</organism>
<reference evidence="4" key="1">
    <citation type="submission" date="2017-02" db="UniProtKB">
        <authorList>
            <consortium name="WormBaseParasite"/>
        </authorList>
    </citation>
    <scope>IDENTIFICATION</scope>
</reference>
<sequence>MSLCHKPCPRRLRLHLIFYLVKKVYAICLPQFSDFLSPVMSETLQNVSDLMTLELQCEEEEELHVVTFFD</sequence>
<evidence type="ECO:0000313" key="3">
    <source>
        <dbReference type="Proteomes" id="UP000278807"/>
    </source>
</evidence>
<name>A0A0R3TWM9_RODNA</name>
<evidence type="ECO:0000256" key="1">
    <source>
        <dbReference type="SAM" id="SignalP"/>
    </source>
</evidence>
<evidence type="ECO:0000313" key="4">
    <source>
        <dbReference type="WBParaSite" id="HNAJ_0001226501-mRNA-1"/>
    </source>
</evidence>
<accession>A0A0R3TWM9</accession>
<proteinExistence type="predicted"/>
<protein>
    <submittedName>
        <fullName evidence="4">Secreted protein</fullName>
    </submittedName>
</protein>
<feature type="chain" id="PRO_5043132086" evidence="1">
    <location>
        <begin position="27"/>
        <end position="70"/>
    </location>
</feature>
<reference evidence="2 3" key="2">
    <citation type="submission" date="2018-11" db="EMBL/GenBank/DDBJ databases">
        <authorList>
            <consortium name="Pathogen Informatics"/>
        </authorList>
    </citation>
    <scope>NUCLEOTIDE SEQUENCE [LARGE SCALE GENOMIC DNA]</scope>
</reference>
<dbReference type="Proteomes" id="UP000278807">
    <property type="component" value="Unassembled WGS sequence"/>
</dbReference>
<feature type="signal peptide" evidence="1">
    <location>
        <begin position="1"/>
        <end position="26"/>
    </location>
</feature>
<dbReference type="AlphaFoldDB" id="A0A0R3TWM9"/>
<dbReference type="SMR" id="A0A0R3TWM9"/>
<keyword evidence="1" id="KW-0732">Signal</keyword>
<dbReference type="WBParaSite" id="HNAJ_0001226501-mRNA-1">
    <property type="protein sequence ID" value="HNAJ_0001226501-mRNA-1"/>
    <property type="gene ID" value="HNAJ_0001226501"/>
</dbReference>
<keyword evidence="3" id="KW-1185">Reference proteome</keyword>
<evidence type="ECO:0000313" key="2">
    <source>
        <dbReference type="EMBL" id="VDO12584.1"/>
    </source>
</evidence>
<gene>
    <name evidence="2" type="ORF">HNAJ_LOCUS12252</name>
</gene>
<dbReference type="EMBL" id="UZAE01014148">
    <property type="protein sequence ID" value="VDO12584.1"/>
    <property type="molecule type" value="Genomic_DNA"/>
</dbReference>